<reference evidence="10" key="1">
    <citation type="submission" date="2015-12" db="EMBL/GenBank/DDBJ databases">
        <title>FDA database for Regulatory Grade Microbial Sequences (FDA-ARGOS): Supporting development and validation of Infectious Disease Dx tests.</title>
        <authorList>
            <person name="Pirone C."/>
            <person name="Hoffmann M."/>
            <person name="Muruvanda T."/>
            <person name="Allard M."/>
            <person name="Evans P."/>
            <person name="Tallon L."/>
            <person name="Sadzewicz L."/>
            <person name="Sengamalay N."/>
            <person name="Ott S."/>
            <person name="Godinez A."/>
            <person name="Nagaraj S."/>
            <person name="Nadendla S."/>
            <person name="Sichtig H."/>
        </authorList>
    </citation>
    <scope>NUCLEOTIDE SEQUENCE [LARGE SCALE GENOMIC DNA]</scope>
    <source>
        <strain evidence="10">LT2</strain>
    </source>
</reference>
<dbReference type="Proteomes" id="UP000839922">
    <property type="component" value="Unassembled WGS sequence"/>
</dbReference>
<gene>
    <name evidence="9" type="ORF">A7D45_03535</name>
    <name evidence="2" type="ORF">AL463_24860</name>
    <name evidence="6" type="ORF">ASQ14_00970</name>
    <name evidence="4" type="ORF">D3346_23430</name>
    <name evidence="5" type="ORF">D3Q81_07745</name>
    <name evidence="3" type="ORF">DT651_01690</name>
    <name evidence="8" type="ORF">EAW95_01685</name>
    <name evidence="7" type="ORF">EBH50_16355</name>
</gene>
<dbReference type="EMBL" id="RSTN01000001">
    <property type="protein sequence ID" value="MIU18288.1"/>
    <property type="molecule type" value="Genomic_DNA"/>
</dbReference>
<reference evidence="6" key="4">
    <citation type="submission" date="2018-08" db="EMBL/GenBank/DDBJ databases">
        <authorList>
            <consortium name="GenomeTrakr network: Whole genome sequencing for foodborne pathogen traceback"/>
        </authorList>
    </citation>
    <scope>NUCLEOTIDE SEQUENCE [LARGE SCALE GENOMIC DNA]</scope>
    <source>
        <strain evidence="6">ADRDL-15-6557</strain>
    </source>
</reference>
<name>A0A232RPC0_SALER</name>
<evidence type="ECO:0000256" key="1">
    <source>
        <dbReference type="SAM" id="Phobius"/>
    </source>
</evidence>
<dbReference type="EMBL" id="AAGHGY010000004">
    <property type="protein sequence ID" value="EBN9540501.1"/>
    <property type="molecule type" value="Genomic_DNA"/>
</dbReference>
<dbReference type="Proteomes" id="UP000885410">
    <property type="component" value="Unassembled WGS sequence"/>
</dbReference>
<dbReference type="Proteomes" id="UP000839925">
    <property type="component" value="Unassembled WGS sequence"/>
</dbReference>
<dbReference type="AlphaFoldDB" id="A0A232RPC0"/>
<evidence type="ECO:0000313" key="4">
    <source>
        <dbReference type="EMBL" id="EBM7377418.1"/>
    </source>
</evidence>
<evidence type="ECO:0000313" key="3">
    <source>
        <dbReference type="EMBL" id="EBM1204249.1"/>
    </source>
</evidence>
<evidence type="ECO:0000313" key="7">
    <source>
        <dbReference type="EMBL" id="MLE31488.1"/>
    </source>
</evidence>
<keyword evidence="1" id="KW-0812">Transmembrane</keyword>
<reference evidence="2" key="2">
    <citation type="submission" date="2017-12" db="EMBL/GenBank/DDBJ databases">
        <title>FDA database for Regulatory Grade Microbial Sequences (FDA-ARGOS): Supporting development and validation of Infectious Disease Dx tests.</title>
        <authorList>
            <person name="Pirone C."/>
            <person name="Hoffmann M."/>
            <person name="Muruvanda T."/>
            <person name="Allard M."/>
            <person name="Evans P."/>
            <person name="Tallon L."/>
            <person name="Sadzewicz L."/>
            <person name="Sengamalay N."/>
            <person name="Ott S."/>
            <person name="Godinez A."/>
            <person name="Nagaraj S."/>
            <person name="Vavikolanu K."/>
            <person name="Aluvathingal J."/>
            <person name="Nadendla S."/>
            <person name="Sichtig H."/>
        </authorList>
    </citation>
    <scope>NUCLEOTIDE SEQUENCE</scope>
    <source>
        <strain evidence="2">LT2</strain>
    </source>
</reference>
<dbReference type="EMBL" id="QWJL01000002">
    <property type="protein sequence ID" value="RIP31445.1"/>
    <property type="molecule type" value="Genomic_DNA"/>
</dbReference>
<dbReference type="EMBL" id="AAGBOZ010000001">
    <property type="protein sequence ID" value="EBM1204249.1"/>
    <property type="molecule type" value="Genomic_DNA"/>
</dbReference>
<evidence type="ECO:0000313" key="6">
    <source>
        <dbReference type="EMBL" id="MIU18288.1"/>
    </source>
</evidence>
<dbReference type="Proteomes" id="UP000839921">
    <property type="component" value="Unassembled WGS sequence"/>
</dbReference>
<dbReference type="EMBL" id="CP014051">
    <property type="protein sequence ID" value="AVH82255.1"/>
    <property type="molecule type" value="Genomic_DNA"/>
</dbReference>
<organism evidence="7">
    <name type="scientific">Salmonella enterica</name>
    <name type="common">Salmonella choleraesuis</name>
    <dbReference type="NCBI Taxonomy" id="28901"/>
    <lineage>
        <taxon>Bacteria</taxon>
        <taxon>Pseudomonadati</taxon>
        <taxon>Pseudomonadota</taxon>
        <taxon>Gammaproteobacteria</taxon>
        <taxon>Enterobacterales</taxon>
        <taxon>Enterobacteriaceae</taxon>
        <taxon>Salmonella</taxon>
    </lineage>
</organism>
<keyword evidence="1" id="KW-1133">Transmembrane helix</keyword>
<sequence length="62" mass="6675">MIAAKCRMPNPLTPERGRVDDDAANIRYASIISTHGTMALVCVLSGPVLVMPFFLLCATLIV</sequence>
<reference evidence="7" key="5">
    <citation type="submission" date="2018-10" db="EMBL/GenBank/DDBJ databases">
        <authorList>
            <consortium name="PulseNet: The National Subtyping Network for Foodborne Disease Surveillance"/>
            <person name="Tarr C.L."/>
            <person name="Trees E."/>
            <person name="Katz L.S."/>
            <person name="Carleton-Romer H.A."/>
            <person name="Stroika S."/>
            <person name="Kucerova Z."/>
            <person name="Roache K.F."/>
            <person name="Sabol A.L."/>
            <person name="Besser J."/>
            <person name="Gerner-Smidt P."/>
        </authorList>
    </citation>
    <scope>NUCLEOTIDE SEQUENCE [LARGE SCALE GENOMIC DNA]</scope>
    <source>
        <strain evidence="3">PNUSAS046051</strain>
        <strain evidence="4">PNUSAS052182</strain>
        <strain evidence="5">PNUSAS052603</strain>
        <strain evidence="7">PNUSAS056479</strain>
        <strain evidence="8">PNUSAS058308</strain>
    </source>
</reference>
<evidence type="ECO:0000313" key="2">
    <source>
        <dbReference type="EMBL" id="AVH82255.1"/>
    </source>
</evidence>
<feature type="transmembrane region" description="Helical" evidence="1">
    <location>
        <begin position="37"/>
        <end position="61"/>
    </location>
</feature>
<dbReference type="Proteomes" id="UP000839511">
    <property type="component" value="Unassembled WGS sequence"/>
</dbReference>
<dbReference type="EMBL" id="AAGDOF010000078">
    <property type="protein sequence ID" value="EBM7377418.1"/>
    <property type="molecule type" value="Genomic_DNA"/>
</dbReference>
<evidence type="ECO:0000313" key="5">
    <source>
        <dbReference type="EMBL" id="EBN9540501.1"/>
    </source>
</evidence>
<dbReference type="Proteomes" id="UP000055793">
    <property type="component" value="Chromosome"/>
</dbReference>
<reference evidence="9" key="3">
    <citation type="submission" date="2018-08" db="EMBL/GenBank/DDBJ databases">
        <title>Whole genome sequencing of Salmonella enterica serotype newport.</title>
        <authorList>
            <person name="Bell R."/>
        </authorList>
    </citation>
    <scope>NUCLEOTIDE SEQUENCE [LARGE SCALE GENOMIC DNA]</scope>
    <source>
        <strain evidence="9">CFSAN048053</strain>
    </source>
</reference>
<keyword evidence="1" id="KW-0472">Membrane</keyword>
<proteinExistence type="predicted"/>
<dbReference type="EMBL" id="RVYY01000001">
    <property type="protein sequence ID" value="MMP86768.1"/>
    <property type="molecule type" value="Genomic_DNA"/>
</dbReference>
<protein>
    <submittedName>
        <fullName evidence="7">Uncharacterized protein</fullName>
    </submittedName>
</protein>
<dbReference type="Proteomes" id="UP000885317">
    <property type="component" value="Unassembled WGS sequence"/>
</dbReference>
<dbReference type="Proteomes" id="UP000885256">
    <property type="component" value="Unassembled WGS sequence"/>
</dbReference>
<evidence type="ECO:0000313" key="9">
    <source>
        <dbReference type="EMBL" id="RIP31445.1"/>
    </source>
</evidence>
<dbReference type="EMBL" id="RUTY01000018">
    <property type="protein sequence ID" value="MLE31488.1"/>
    <property type="molecule type" value="Genomic_DNA"/>
</dbReference>
<evidence type="ECO:0000313" key="10">
    <source>
        <dbReference type="Proteomes" id="UP000055793"/>
    </source>
</evidence>
<accession>A0A232RPC0</accession>
<evidence type="ECO:0000313" key="8">
    <source>
        <dbReference type="EMBL" id="MMP86768.1"/>
    </source>
</evidence>